<dbReference type="AlphaFoldDB" id="A0A5D0M9G4"/>
<comment type="caution">
    <text evidence="10">The sequence shown here is derived from an EMBL/GenBank/DDBJ whole genome shotgun (WGS) entry which is preliminary data.</text>
</comment>
<dbReference type="SUPFAM" id="SSF101790">
    <property type="entry name" value="Aminomethyltransferase beta-barrel domain"/>
    <property type="match status" value="1"/>
</dbReference>
<dbReference type="NCBIfam" id="NF001567">
    <property type="entry name" value="PRK00389.1"/>
    <property type="match status" value="1"/>
</dbReference>
<organism evidence="10 11">
    <name type="scientific">Candidatus Mcinerneyibacterium aminivorans</name>
    <dbReference type="NCBI Taxonomy" id="2703815"/>
    <lineage>
        <taxon>Bacteria</taxon>
        <taxon>Candidatus Macinerneyibacteriota</taxon>
        <taxon>Candidatus Mcinerneyibacteria</taxon>
        <taxon>Candidatus Mcinerneyibacteriales</taxon>
        <taxon>Candidatus Mcinerneyibacteriaceae</taxon>
        <taxon>Candidatus Mcinerneyibacterium</taxon>
    </lineage>
</organism>
<reference evidence="10" key="1">
    <citation type="submission" date="2019-08" db="EMBL/GenBank/DDBJ databases">
        <title>Genomic characterization of a novel candidate phylum (ARYD3) from a high temperature, high salinity tertiary oil reservoir in north central Oklahoma, USA.</title>
        <authorList>
            <person name="Youssef N.H."/>
            <person name="Yadav A."/>
            <person name="Elshahed M.S."/>
        </authorList>
    </citation>
    <scope>NUCLEOTIDE SEQUENCE [LARGE SCALE GENOMIC DNA]</scope>
    <source>
        <strain evidence="10">ARYD3</strain>
    </source>
</reference>
<dbReference type="Gene3D" id="4.10.1250.10">
    <property type="entry name" value="Aminomethyltransferase fragment"/>
    <property type="match status" value="1"/>
</dbReference>
<dbReference type="Pfam" id="PF01571">
    <property type="entry name" value="GCV_T"/>
    <property type="match status" value="1"/>
</dbReference>
<dbReference type="EMBL" id="VSIX01000139">
    <property type="protein sequence ID" value="TYB30337.1"/>
    <property type="molecule type" value="Genomic_DNA"/>
</dbReference>
<dbReference type="PIRSF" id="PIRSF006487">
    <property type="entry name" value="GcvT"/>
    <property type="match status" value="1"/>
</dbReference>
<dbReference type="PANTHER" id="PTHR43757">
    <property type="entry name" value="AMINOMETHYLTRANSFERASE"/>
    <property type="match status" value="1"/>
</dbReference>
<dbReference type="Gene3D" id="3.30.1360.120">
    <property type="entry name" value="Probable tRNA modification gtpase trme, domain 1"/>
    <property type="match status" value="1"/>
</dbReference>
<dbReference type="NCBIfam" id="TIGR00528">
    <property type="entry name" value="gcvT"/>
    <property type="match status" value="1"/>
</dbReference>
<evidence type="ECO:0000256" key="5">
    <source>
        <dbReference type="ARBA" id="ARBA00031395"/>
    </source>
</evidence>
<dbReference type="Proteomes" id="UP000324143">
    <property type="component" value="Unassembled WGS sequence"/>
</dbReference>
<evidence type="ECO:0000259" key="8">
    <source>
        <dbReference type="Pfam" id="PF01571"/>
    </source>
</evidence>
<dbReference type="Gene3D" id="3.30.70.1400">
    <property type="entry name" value="Aminomethyltransferase beta-barrel domains"/>
    <property type="match status" value="1"/>
</dbReference>
<evidence type="ECO:0000313" key="10">
    <source>
        <dbReference type="EMBL" id="TYB30337.1"/>
    </source>
</evidence>
<evidence type="ECO:0000256" key="3">
    <source>
        <dbReference type="ARBA" id="ARBA00022576"/>
    </source>
</evidence>
<dbReference type="Pfam" id="PF08669">
    <property type="entry name" value="GCV_T_C"/>
    <property type="match status" value="1"/>
</dbReference>
<dbReference type="InterPro" id="IPR006222">
    <property type="entry name" value="GCVT_N"/>
</dbReference>
<evidence type="ECO:0000256" key="1">
    <source>
        <dbReference type="ARBA" id="ARBA00008609"/>
    </source>
</evidence>
<dbReference type="InterPro" id="IPR013977">
    <property type="entry name" value="GcvT_C"/>
</dbReference>
<evidence type="ECO:0000256" key="7">
    <source>
        <dbReference type="PIRSR" id="PIRSR006487-1"/>
    </source>
</evidence>
<comment type="similarity">
    <text evidence="1">Belongs to the GcvT family.</text>
</comment>
<evidence type="ECO:0000256" key="6">
    <source>
        <dbReference type="ARBA" id="ARBA00047665"/>
    </source>
</evidence>
<dbReference type="InterPro" id="IPR006223">
    <property type="entry name" value="GcvT"/>
</dbReference>
<gene>
    <name evidence="10" type="primary">gcvT</name>
    <name evidence="10" type="ORF">FXF47_09360</name>
</gene>
<sequence>NQVLYTPMCYKNGTIVDDLLCYRIGEEHYYFIINSANHDKDLDWLKENAEGYDLEILRDISPGYSLFAVQGPNAEKAMQKLVSRDMNKLKFFRLWKDVKIDDIDVDMISRTGYTGEDGVEILVKNKYASRLWKMIMEAGKEYGIKPCGLGARDTLRLEAKLMLYGNDIDDTTTPVEAALKWTVDLDKDTDFNGKEVIKKQIENGTDRILKGFEMIDRGIPRHNMEIYNTDGDKIGYVTSGNYAPYLKKTVGLGYIDRPYHKRNTEIMIDIRGKKKKAKIVKTPFYKKSYKK</sequence>
<dbReference type="InterPro" id="IPR027266">
    <property type="entry name" value="TrmE/GcvT-like"/>
</dbReference>
<feature type="domain" description="GCVT N-terminal" evidence="8">
    <location>
        <begin position="2"/>
        <end position="187"/>
    </location>
</feature>
<dbReference type="Gene3D" id="2.40.30.110">
    <property type="entry name" value="Aminomethyltransferase beta-barrel domains"/>
    <property type="match status" value="1"/>
</dbReference>
<dbReference type="InterPro" id="IPR028896">
    <property type="entry name" value="GcvT/YgfZ/DmdA"/>
</dbReference>
<dbReference type="GO" id="GO:0008168">
    <property type="term" value="F:methyltransferase activity"/>
    <property type="evidence" value="ECO:0007669"/>
    <property type="project" value="UniProtKB-KW"/>
</dbReference>
<name>A0A5D0M9G4_9BACT</name>
<dbReference type="InterPro" id="IPR029043">
    <property type="entry name" value="GcvT/YgfZ_C"/>
</dbReference>
<dbReference type="GO" id="GO:0006546">
    <property type="term" value="P:glycine catabolic process"/>
    <property type="evidence" value="ECO:0007669"/>
    <property type="project" value="InterPro"/>
</dbReference>
<evidence type="ECO:0000313" key="11">
    <source>
        <dbReference type="Proteomes" id="UP000324143"/>
    </source>
</evidence>
<protein>
    <recommendedName>
        <fullName evidence="2">aminomethyltransferase</fullName>
        <ecNumber evidence="2">2.1.2.10</ecNumber>
    </recommendedName>
    <alternativeName>
        <fullName evidence="5">Glycine cleavage system T protein</fullName>
    </alternativeName>
</protein>
<feature type="non-terminal residue" evidence="10">
    <location>
        <position position="1"/>
    </location>
</feature>
<dbReference type="GO" id="GO:0008483">
    <property type="term" value="F:transaminase activity"/>
    <property type="evidence" value="ECO:0007669"/>
    <property type="project" value="UniProtKB-KW"/>
</dbReference>
<proteinExistence type="inferred from homology"/>
<evidence type="ECO:0000259" key="9">
    <source>
        <dbReference type="Pfam" id="PF08669"/>
    </source>
</evidence>
<evidence type="ECO:0000256" key="2">
    <source>
        <dbReference type="ARBA" id="ARBA00012616"/>
    </source>
</evidence>
<evidence type="ECO:0000256" key="4">
    <source>
        <dbReference type="ARBA" id="ARBA00022679"/>
    </source>
</evidence>
<dbReference type="GO" id="GO:0004047">
    <property type="term" value="F:aminomethyltransferase activity"/>
    <property type="evidence" value="ECO:0007669"/>
    <property type="project" value="UniProtKB-EC"/>
</dbReference>
<feature type="binding site" evidence="7">
    <location>
        <position position="120"/>
    </location>
    <ligand>
        <name>substrate</name>
    </ligand>
</feature>
<keyword evidence="11" id="KW-1185">Reference proteome</keyword>
<keyword evidence="4 10" id="KW-0808">Transferase</keyword>
<dbReference type="GO" id="GO:0032259">
    <property type="term" value="P:methylation"/>
    <property type="evidence" value="ECO:0007669"/>
    <property type="project" value="UniProtKB-KW"/>
</dbReference>
<accession>A0A5D0M9G4</accession>
<dbReference type="GO" id="GO:0005960">
    <property type="term" value="C:glycine cleavage complex"/>
    <property type="evidence" value="ECO:0007669"/>
    <property type="project" value="InterPro"/>
</dbReference>
<dbReference type="GO" id="GO:0005829">
    <property type="term" value="C:cytosol"/>
    <property type="evidence" value="ECO:0007669"/>
    <property type="project" value="TreeGrafter"/>
</dbReference>
<comment type="catalytic activity">
    <reaction evidence="6">
        <text>N(6)-[(R)-S(8)-aminomethyldihydrolipoyl]-L-lysyl-[protein] + (6S)-5,6,7,8-tetrahydrofolate = N(6)-[(R)-dihydrolipoyl]-L-lysyl-[protein] + (6R)-5,10-methylene-5,6,7,8-tetrahydrofolate + NH4(+)</text>
        <dbReference type="Rhea" id="RHEA:16945"/>
        <dbReference type="Rhea" id="RHEA-COMP:10475"/>
        <dbReference type="Rhea" id="RHEA-COMP:10492"/>
        <dbReference type="ChEBI" id="CHEBI:15636"/>
        <dbReference type="ChEBI" id="CHEBI:28938"/>
        <dbReference type="ChEBI" id="CHEBI:57453"/>
        <dbReference type="ChEBI" id="CHEBI:83100"/>
        <dbReference type="ChEBI" id="CHEBI:83143"/>
        <dbReference type="EC" id="2.1.2.10"/>
    </reaction>
</comment>
<dbReference type="SUPFAM" id="SSF103025">
    <property type="entry name" value="Folate-binding domain"/>
    <property type="match status" value="1"/>
</dbReference>
<dbReference type="FunFam" id="2.40.30.110:FF:000003">
    <property type="entry name" value="Aminomethyltransferase"/>
    <property type="match status" value="1"/>
</dbReference>
<feature type="domain" description="Aminomethyltransferase C-terminal" evidence="9">
    <location>
        <begin position="209"/>
        <end position="286"/>
    </location>
</feature>
<keyword evidence="3" id="KW-0032">Aminotransferase</keyword>
<dbReference type="PANTHER" id="PTHR43757:SF2">
    <property type="entry name" value="AMINOMETHYLTRANSFERASE, MITOCHONDRIAL"/>
    <property type="match status" value="1"/>
</dbReference>
<dbReference type="EC" id="2.1.2.10" evidence="2"/>